<dbReference type="InterPro" id="IPR036615">
    <property type="entry name" value="Mur_ligase_C_dom_sf"/>
</dbReference>
<dbReference type="GO" id="GO:0051301">
    <property type="term" value="P:cell division"/>
    <property type="evidence" value="ECO:0007669"/>
    <property type="project" value="InterPro"/>
</dbReference>
<gene>
    <name evidence="9" type="ORF">COX64_01265</name>
</gene>
<evidence type="ECO:0000313" key="10">
    <source>
        <dbReference type="Proteomes" id="UP000228952"/>
    </source>
</evidence>
<evidence type="ECO:0000256" key="1">
    <source>
        <dbReference type="ARBA" id="ARBA00004496"/>
    </source>
</evidence>
<name>A0A2M7W2J6_9BACT</name>
<evidence type="ECO:0000259" key="8">
    <source>
        <dbReference type="Pfam" id="PF08245"/>
    </source>
</evidence>
<dbReference type="SUPFAM" id="SSF53623">
    <property type="entry name" value="MurD-like peptide ligases, catalytic domain"/>
    <property type="match status" value="1"/>
</dbReference>
<dbReference type="Proteomes" id="UP000228952">
    <property type="component" value="Unassembled WGS sequence"/>
</dbReference>
<dbReference type="GO" id="GO:0008360">
    <property type="term" value="P:regulation of cell shape"/>
    <property type="evidence" value="ECO:0007669"/>
    <property type="project" value="InterPro"/>
</dbReference>
<dbReference type="InterPro" id="IPR036565">
    <property type="entry name" value="Mur-like_cat_sf"/>
</dbReference>
<dbReference type="GO" id="GO:0005524">
    <property type="term" value="F:ATP binding"/>
    <property type="evidence" value="ECO:0007669"/>
    <property type="project" value="UniProtKB-KW"/>
</dbReference>
<dbReference type="PANTHER" id="PTHR43692:SF1">
    <property type="entry name" value="UDP-N-ACETYLMURAMOYLALANINE--D-GLUTAMATE LIGASE"/>
    <property type="match status" value="1"/>
</dbReference>
<dbReference type="SUPFAM" id="SSF53244">
    <property type="entry name" value="MurD-like peptide ligases, peptide-binding domain"/>
    <property type="match status" value="1"/>
</dbReference>
<protein>
    <submittedName>
        <fullName evidence="9">Uncharacterized protein</fullName>
    </submittedName>
</protein>
<dbReference type="AlphaFoldDB" id="A0A2M7W2J6"/>
<comment type="pathway">
    <text evidence="2">Cell wall biogenesis; peptidoglycan biosynthesis.</text>
</comment>
<dbReference type="Gene3D" id="3.90.190.20">
    <property type="entry name" value="Mur ligase, C-terminal domain"/>
    <property type="match status" value="1"/>
</dbReference>
<keyword evidence="4" id="KW-0436">Ligase</keyword>
<dbReference type="EMBL" id="PFQB01000030">
    <property type="protein sequence ID" value="PJA15001.1"/>
    <property type="molecule type" value="Genomic_DNA"/>
</dbReference>
<dbReference type="GO" id="GO:0008764">
    <property type="term" value="F:UDP-N-acetylmuramoylalanine-D-glutamate ligase activity"/>
    <property type="evidence" value="ECO:0007669"/>
    <property type="project" value="UniProtKB-EC"/>
</dbReference>
<evidence type="ECO:0000256" key="5">
    <source>
        <dbReference type="ARBA" id="ARBA00022741"/>
    </source>
</evidence>
<dbReference type="InterPro" id="IPR004101">
    <property type="entry name" value="Mur_ligase_C"/>
</dbReference>
<reference evidence="10" key="1">
    <citation type="submission" date="2017-09" db="EMBL/GenBank/DDBJ databases">
        <title>Depth-based differentiation of microbial function through sediment-hosted aquifers and enrichment of novel symbionts in the deep terrestrial subsurface.</title>
        <authorList>
            <person name="Probst A.J."/>
            <person name="Ladd B."/>
            <person name="Jarett J.K."/>
            <person name="Geller-Mcgrath D.E."/>
            <person name="Sieber C.M.K."/>
            <person name="Emerson J.B."/>
            <person name="Anantharaman K."/>
            <person name="Thomas B.C."/>
            <person name="Malmstrom R."/>
            <person name="Stieglmeier M."/>
            <person name="Klingl A."/>
            <person name="Woyke T."/>
            <person name="Ryan C.M."/>
            <person name="Banfield J.F."/>
        </authorList>
    </citation>
    <scope>NUCLEOTIDE SEQUENCE [LARGE SCALE GENOMIC DNA]</scope>
</reference>
<proteinExistence type="predicted"/>
<sequence length="262" mass="29082">MRGNLLDYIDCKRALFSSQHRGDIAVMNLDDPRVSSMKSTVEATGAKLTTFSSKTRTATYYRSETEIAEDGKHLLSLKSMITDGEHNYQNALGAIALVRQFEVSAKQILTVLENFPGVEGREQFVRELNGVKIYNDTTATAMESIVVAMQRFGTKYHKKIVMIAGGMDKGLDYIQIAPYWQNDLKALVLLEGTASQKMATAMEHSDVPIHKYFGLFTDAVAKAYSLAVPGDLLILCPGATSFNMFANEFDRGRQFNELVNAL</sequence>
<keyword evidence="5" id="KW-0547">Nucleotide-binding</keyword>
<evidence type="ECO:0000256" key="4">
    <source>
        <dbReference type="ARBA" id="ARBA00022598"/>
    </source>
</evidence>
<keyword evidence="6" id="KW-0067">ATP-binding</keyword>
<evidence type="ECO:0000256" key="3">
    <source>
        <dbReference type="ARBA" id="ARBA00022490"/>
    </source>
</evidence>
<dbReference type="GO" id="GO:0005737">
    <property type="term" value="C:cytoplasm"/>
    <property type="evidence" value="ECO:0007669"/>
    <property type="project" value="UniProtKB-SubCell"/>
</dbReference>
<dbReference type="Pfam" id="PF08245">
    <property type="entry name" value="Mur_ligase_M"/>
    <property type="match status" value="1"/>
</dbReference>
<dbReference type="PANTHER" id="PTHR43692">
    <property type="entry name" value="UDP-N-ACETYLMURAMOYLALANINE--D-GLUTAMATE LIGASE"/>
    <property type="match status" value="1"/>
</dbReference>
<dbReference type="Pfam" id="PF02875">
    <property type="entry name" value="Mur_ligase_C"/>
    <property type="match status" value="1"/>
</dbReference>
<evidence type="ECO:0000313" key="9">
    <source>
        <dbReference type="EMBL" id="PJA15001.1"/>
    </source>
</evidence>
<dbReference type="Gene3D" id="3.40.1190.10">
    <property type="entry name" value="Mur-like, catalytic domain"/>
    <property type="match status" value="1"/>
</dbReference>
<dbReference type="InterPro" id="IPR005762">
    <property type="entry name" value="MurD"/>
</dbReference>
<accession>A0A2M7W2J6</accession>
<evidence type="ECO:0000259" key="7">
    <source>
        <dbReference type="Pfam" id="PF02875"/>
    </source>
</evidence>
<organism evidence="9 10">
    <name type="scientific">Candidatus Dojkabacteria bacterium CG_4_10_14_0_2_um_filter_Dojkabacteria_WS6_41_15</name>
    <dbReference type="NCBI Taxonomy" id="2014249"/>
    <lineage>
        <taxon>Bacteria</taxon>
        <taxon>Candidatus Dojkabacteria</taxon>
    </lineage>
</organism>
<dbReference type="InterPro" id="IPR013221">
    <property type="entry name" value="Mur_ligase_cen"/>
</dbReference>
<keyword evidence="3" id="KW-0963">Cytoplasm</keyword>
<feature type="domain" description="Mur ligase C-terminal" evidence="7">
    <location>
        <begin position="120"/>
        <end position="237"/>
    </location>
</feature>
<comment type="subcellular location">
    <subcellularLocation>
        <location evidence="1">Cytoplasm</location>
    </subcellularLocation>
</comment>
<feature type="domain" description="Mur ligase central" evidence="8">
    <location>
        <begin position="4"/>
        <end position="98"/>
    </location>
</feature>
<evidence type="ECO:0000256" key="2">
    <source>
        <dbReference type="ARBA" id="ARBA00004752"/>
    </source>
</evidence>
<evidence type="ECO:0000256" key="6">
    <source>
        <dbReference type="ARBA" id="ARBA00022840"/>
    </source>
</evidence>
<comment type="caution">
    <text evidence="9">The sequence shown here is derived from an EMBL/GenBank/DDBJ whole genome shotgun (WGS) entry which is preliminary data.</text>
</comment>